<protein>
    <submittedName>
        <fullName evidence="1">Uncharacterized protein</fullName>
    </submittedName>
</protein>
<dbReference type="HOGENOM" id="CLU_3055867_0_0_1"/>
<dbReference type="EMBL" id="KI964870">
    <property type="protein sequence ID" value="EUC27856.1"/>
    <property type="molecule type" value="Genomic_DNA"/>
</dbReference>
<reference evidence="1 2" key="1">
    <citation type="journal article" date="2013" name="PLoS Genet.">
        <title>Comparative genome structure, secondary metabolite, and effector coding capacity across Cochliobolus pathogens.</title>
        <authorList>
            <person name="Condon B.J."/>
            <person name="Leng Y."/>
            <person name="Wu D."/>
            <person name="Bushley K.E."/>
            <person name="Ohm R.A."/>
            <person name="Otillar R."/>
            <person name="Martin J."/>
            <person name="Schackwitz W."/>
            <person name="Grimwood J."/>
            <person name="MohdZainudin N."/>
            <person name="Xue C."/>
            <person name="Wang R."/>
            <person name="Manning V.A."/>
            <person name="Dhillon B."/>
            <person name="Tu Z.J."/>
            <person name="Steffenson B.J."/>
            <person name="Salamov A."/>
            <person name="Sun H."/>
            <person name="Lowry S."/>
            <person name="LaButti K."/>
            <person name="Han J."/>
            <person name="Copeland A."/>
            <person name="Lindquist E."/>
            <person name="Barry K."/>
            <person name="Schmutz J."/>
            <person name="Baker S.E."/>
            <person name="Ciuffetti L.M."/>
            <person name="Grigoriev I.V."/>
            <person name="Zhong S."/>
            <person name="Turgeon B.G."/>
        </authorList>
    </citation>
    <scope>NUCLEOTIDE SEQUENCE [LARGE SCALE GENOMIC DNA]</scope>
    <source>
        <strain evidence="1 2">26-R-13</strain>
    </source>
</reference>
<dbReference type="KEGG" id="bze:COCCADRAFT_110646"/>
<dbReference type="RefSeq" id="XP_007717839.1">
    <property type="nucleotide sequence ID" value="XM_007719649.1"/>
</dbReference>
<evidence type="ECO:0000313" key="2">
    <source>
        <dbReference type="Proteomes" id="UP000053841"/>
    </source>
</evidence>
<organism evidence="1 2">
    <name type="scientific">Cochliobolus carbonum (strain 26-R-13)</name>
    <name type="common">Maize leaf spot fungus</name>
    <name type="synonym">Bipolaris zeicola</name>
    <dbReference type="NCBI Taxonomy" id="930089"/>
    <lineage>
        <taxon>Eukaryota</taxon>
        <taxon>Fungi</taxon>
        <taxon>Dikarya</taxon>
        <taxon>Ascomycota</taxon>
        <taxon>Pezizomycotina</taxon>
        <taxon>Dothideomycetes</taxon>
        <taxon>Pleosporomycetidae</taxon>
        <taxon>Pleosporales</taxon>
        <taxon>Pleosporineae</taxon>
        <taxon>Pleosporaceae</taxon>
        <taxon>Bipolaris</taxon>
    </lineage>
</organism>
<accession>W6Y9P3</accession>
<dbReference type="GeneID" id="19144141"/>
<evidence type="ECO:0000313" key="1">
    <source>
        <dbReference type="EMBL" id="EUC27856.1"/>
    </source>
</evidence>
<proteinExistence type="predicted"/>
<dbReference type="AlphaFoldDB" id="W6Y9P3"/>
<dbReference type="Proteomes" id="UP000053841">
    <property type="component" value="Unassembled WGS sequence"/>
</dbReference>
<name>W6Y9P3_COCC2</name>
<sequence length="54" mass="5784">GPQKTPPLRTAVVTQLVSPKPSPTTQPSQGLRRSIHSCNATQMCLIDNAMQLSP</sequence>
<feature type="non-terminal residue" evidence="1">
    <location>
        <position position="1"/>
    </location>
</feature>
<keyword evidence="2" id="KW-1185">Reference proteome</keyword>
<gene>
    <name evidence="1" type="ORF">COCCADRAFT_110646</name>
</gene>